<evidence type="ECO:0000256" key="2">
    <source>
        <dbReference type="SAM" id="MobiDB-lite"/>
    </source>
</evidence>
<dbReference type="EMBL" id="CAJNJA010009420">
    <property type="protein sequence ID" value="CAE7246577.1"/>
    <property type="molecule type" value="Genomic_DNA"/>
</dbReference>
<feature type="coiled-coil region" evidence="1">
    <location>
        <begin position="827"/>
        <end position="854"/>
    </location>
</feature>
<accession>A0A812LGG8</accession>
<reference evidence="3" key="1">
    <citation type="submission" date="2021-02" db="EMBL/GenBank/DDBJ databases">
        <authorList>
            <person name="Dougan E. K."/>
            <person name="Rhodes N."/>
            <person name="Thang M."/>
            <person name="Chan C."/>
        </authorList>
    </citation>
    <scope>NUCLEOTIDE SEQUENCE</scope>
</reference>
<evidence type="ECO:0000313" key="3">
    <source>
        <dbReference type="EMBL" id="CAE7246577.1"/>
    </source>
</evidence>
<comment type="caution">
    <text evidence="3">The sequence shown here is derived from an EMBL/GenBank/DDBJ whole genome shotgun (WGS) entry which is preliminary data.</text>
</comment>
<feature type="compositionally biased region" description="Basic and acidic residues" evidence="2">
    <location>
        <begin position="1118"/>
        <end position="1134"/>
    </location>
</feature>
<sequence length="1723" mass="196297">ETWRTAAWAIRWFELQRHLNRARSLALAAARKHHAVDNATSAVSHLLEAAFWVVRWFEVYRKVHIARQAALYVARTQHAASRKPGGIVSNYLVTATWALRWFELNRQRYDVSRFVVFAGQMAHVGNRAVAVSWALRWFQWQSQRGQRRRRADQLAQKYAATLGDAGRALAAGWFRSWRHWMERKQAADAMAKKYAWMLNTSVQAVAMSWFEHFRIIQTDRRNAAGADAAADRRRKLANSLCKRSGGDALLVARSWHRSWNLARWAERFQQRLATMPSAAGSWCMMSVVVQHWRFLCASSGMAGTRGSRRARWRRLFLADHAEGDSSAIAGMKSKQAGLARGRCTFEKVISRLRLDAAATELALRVWQAWSYETAKTRAFRVMEEAIGLRDDGLELCARVARQREMMGPPWMQPSKPEIKPGTSSRAAQHLGREVDQMHSRAWLTQQRRAVEEAKKRPEMMAARCATYLEAWIRHVALSRMEKCESDLDLTRANYKLALEEHTAALDAAGVKYQASLEKKKAELNEVQQRYLTATASRNEAGEALESQLSLAEEQSVMMAEEKYQREAMRYEASLETLALRQRLTEDRLSAEAQAAQDNEALVMQRHTASLKAMEQKHQLSLKTAEQKIARALEKHRLELEMKYKNEAEKRHQAALDEVFMTIERQRAELVRTQVVLQGLMLGEWHEGCQRSVSRAMRCQVAHVTLQPLRNAEIDDLRSSSQQQEELLSRQHGGHVEEARRAAHLEAQQQFQMALIQREVMQEASEMECRLALQTAAQQQELSTQSRQAALRSVENKHQLAMHLSEQKIQQALERHRADLESRYHDALMRKEQENAKLASRCSTLETELTAFEKKAKTTLETSLEVSQQHHHAASQLAAERHALTLAERQLKADERYEAQKAVEEKQQALLRDAEEKLLEEKEASVQKLQEAVANCEKDLRESHESTCEKMAEDHQNEVVRLEAALEAGQIKYHLSIEKYTNVLEATRQKHDKAMELLRKELASRPELCKARPHLLACWELLFCHRMPNQCDKEEKHITSISDMDHRYSHAMLQCEAVAESAETRLELVEEKFTNEVESLEELNELQMTSMKTDLEERHAAAVSSAQQQKSLMEAEQTWMREKQELSEEASERREQNSVQRLTKELEAAKLKYQLALERHEGELADLKFQHETVLKSRETALEALVAKLKQTELRHGKAMEAAETKFRKTIDRVKRCAIEEARQQILEHRRRCKACQQEPLPLELRAATATPKPKPAAAKPRDPEPQLEPRIREVVPLDPKLVEVTLESLMVERSRSWIWAQDMQRTVDHGIEGILELHEAMLLLLEQAARHSLLQGQEDPRAESRIAAVKQLVARVGQVNEELGKLRSDRAEFWYTLHETSEEAVHFLRQANSLPAPGPAVVKRLDFEIEELCDDQKKMAEAFSELALRLKAAGGSLESLQEARSSLPTGAHGSQEAAALDEAGADAQKLLESSREVVTALLADVRDLFYLVDGSNLRPRLRPHPALSAPAPSAPQIEADARQIIHPMLEPPDLRQTYEMPAWLQSPGSASFVRALQLVQNATPEKQKKLEEHPRSTGEAKLLIWDLELARSAGHSLAGQAGQGICCYLNSMALNVWRSSQSMAEFRDLACHEEQSRLLKQSPSYIFGLKKPAAKIVGPSLNGPGYTGPDHAWDRLSKDLGVISHHQNKPSWRFGKELARCPSGADSPRTRLPYRNVKFEDTK</sequence>
<dbReference type="OrthoDB" id="443684at2759"/>
<feature type="region of interest" description="Disordered" evidence="2">
    <location>
        <begin position="1244"/>
        <end position="1270"/>
    </location>
</feature>
<feature type="region of interest" description="Disordered" evidence="2">
    <location>
        <begin position="1103"/>
        <end position="1134"/>
    </location>
</feature>
<evidence type="ECO:0000256" key="1">
    <source>
        <dbReference type="SAM" id="Coils"/>
    </source>
</evidence>
<gene>
    <name evidence="3" type="ORF">SNEC2469_LOCUS4832</name>
</gene>
<feature type="coiled-coil region" evidence="1">
    <location>
        <begin position="614"/>
        <end position="649"/>
    </location>
</feature>
<keyword evidence="1" id="KW-0175">Coiled coil</keyword>
<feature type="non-terminal residue" evidence="3">
    <location>
        <position position="1"/>
    </location>
</feature>
<feature type="compositionally biased region" description="Basic and acidic residues" evidence="2">
    <location>
        <begin position="1259"/>
        <end position="1270"/>
    </location>
</feature>
<protein>
    <submittedName>
        <fullName evidence="3">Uncharacterized protein</fullName>
    </submittedName>
</protein>
<keyword evidence="4" id="KW-1185">Reference proteome</keyword>
<feature type="coiled-coil region" evidence="1">
    <location>
        <begin position="896"/>
        <end position="996"/>
    </location>
</feature>
<dbReference type="Proteomes" id="UP000601435">
    <property type="component" value="Unassembled WGS sequence"/>
</dbReference>
<feature type="coiled-coil region" evidence="1">
    <location>
        <begin position="509"/>
        <end position="536"/>
    </location>
</feature>
<organism evidence="3 4">
    <name type="scientific">Symbiodinium necroappetens</name>
    <dbReference type="NCBI Taxonomy" id="1628268"/>
    <lineage>
        <taxon>Eukaryota</taxon>
        <taxon>Sar</taxon>
        <taxon>Alveolata</taxon>
        <taxon>Dinophyceae</taxon>
        <taxon>Suessiales</taxon>
        <taxon>Symbiodiniaceae</taxon>
        <taxon>Symbiodinium</taxon>
    </lineage>
</organism>
<proteinExistence type="predicted"/>
<evidence type="ECO:0000313" key="4">
    <source>
        <dbReference type="Proteomes" id="UP000601435"/>
    </source>
</evidence>
<feature type="coiled-coil region" evidence="1">
    <location>
        <begin position="1051"/>
        <end position="1085"/>
    </location>
</feature>
<name>A0A812LGG8_9DINO</name>
<feature type="compositionally biased region" description="Low complexity" evidence="2">
    <location>
        <begin position="1246"/>
        <end position="1258"/>
    </location>
</feature>